<protein>
    <recommendedName>
        <fullName evidence="4">G-protein coupled receptor 143</fullName>
    </recommendedName>
</protein>
<feature type="transmembrane region" description="Helical" evidence="1">
    <location>
        <begin position="291"/>
        <end position="316"/>
    </location>
</feature>
<keyword evidence="1" id="KW-1133">Transmembrane helix</keyword>
<organism evidence="2 3">
    <name type="scientific">Cnephaeus nilssonii</name>
    <name type="common">Northern bat</name>
    <name type="synonym">Eptesicus nilssonii</name>
    <dbReference type="NCBI Taxonomy" id="3371016"/>
    <lineage>
        <taxon>Eukaryota</taxon>
        <taxon>Metazoa</taxon>
        <taxon>Chordata</taxon>
        <taxon>Craniata</taxon>
        <taxon>Vertebrata</taxon>
        <taxon>Euteleostomi</taxon>
        <taxon>Mammalia</taxon>
        <taxon>Eutheria</taxon>
        <taxon>Laurasiatheria</taxon>
        <taxon>Chiroptera</taxon>
        <taxon>Yangochiroptera</taxon>
        <taxon>Vespertilionidae</taxon>
        <taxon>Cnephaeus</taxon>
    </lineage>
</organism>
<dbReference type="GO" id="GO:0032438">
    <property type="term" value="P:melanosome organization"/>
    <property type="evidence" value="ECO:0007669"/>
    <property type="project" value="TreeGrafter"/>
</dbReference>
<name>A0AA40LUU0_CNENI</name>
<evidence type="ECO:0000256" key="1">
    <source>
        <dbReference type="SAM" id="Phobius"/>
    </source>
</evidence>
<dbReference type="EMBL" id="JAULJE010000001">
    <property type="protein sequence ID" value="KAK1347071.1"/>
    <property type="molecule type" value="Genomic_DNA"/>
</dbReference>
<keyword evidence="1" id="KW-0472">Membrane</keyword>
<gene>
    <name evidence="2" type="ORF">QTO34_000935</name>
</gene>
<evidence type="ECO:0008006" key="4">
    <source>
        <dbReference type="Google" id="ProtNLM"/>
    </source>
</evidence>
<dbReference type="PANTHER" id="PTHR15177:SF2">
    <property type="entry name" value="G-PROTEIN COUPLED RECEPTOR 143"/>
    <property type="match status" value="1"/>
</dbReference>
<comment type="caution">
    <text evidence="2">The sequence shown here is derived from an EMBL/GenBank/DDBJ whole genome shotgun (WGS) entry which is preliminary data.</text>
</comment>
<evidence type="ECO:0000313" key="3">
    <source>
        <dbReference type="Proteomes" id="UP001177744"/>
    </source>
</evidence>
<dbReference type="GO" id="GO:0035643">
    <property type="term" value="F:L-DOPA receptor activity"/>
    <property type="evidence" value="ECO:0007669"/>
    <property type="project" value="TreeGrafter"/>
</dbReference>
<feature type="transmembrane region" description="Helical" evidence="1">
    <location>
        <begin position="336"/>
        <end position="360"/>
    </location>
</feature>
<dbReference type="GO" id="GO:0072544">
    <property type="term" value="F:L-DOPA binding"/>
    <property type="evidence" value="ECO:0007669"/>
    <property type="project" value="InterPro"/>
</dbReference>
<accession>A0AA40LUU0</accession>
<dbReference type="Proteomes" id="UP001177744">
    <property type="component" value="Unassembled WGS sequence"/>
</dbReference>
<keyword evidence="1" id="KW-0812">Transmembrane</keyword>
<feature type="transmembrane region" description="Helical" evidence="1">
    <location>
        <begin position="167"/>
        <end position="189"/>
    </location>
</feature>
<dbReference type="GO" id="GO:0050848">
    <property type="term" value="P:regulation of calcium-mediated signaling"/>
    <property type="evidence" value="ECO:0007669"/>
    <property type="project" value="TreeGrafter"/>
</dbReference>
<keyword evidence="3" id="KW-1185">Reference proteome</keyword>
<dbReference type="GO" id="GO:0033162">
    <property type="term" value="C:melanosome membrane"/>
    <property type="evidence" value="ECO:0007669"/>
    <property type="project" value="TreeGrafter"/>
</dbReference>
<feature type="transmembrane region" description="Helical" evidence="1">
    <location>
        <begin position="201"/>
        <end position="224"/>
    </location>
</feature>
<dbReference type="AlphaFoldDB" id="A0AA40LUU0"/>
<dbReference type="Pfam" id="PF02101">
    <property type="entry name" value="Ocular_alb"/>
    <property type="match status" value="2"/>
</dbReference>
<reference evidence="2" key="1">
    <citation type="submission" date="2023-06" db="EMBL/GenBank/DDBJ databases">
        <title>Reference genome for the Northern bat (Eptesicus nilssonii), a most northern bat species.</title>
        <authorList>
            <person name="Laine V.N."/>
            <person name="Pulliainen A.T."/>
            <person name="Lilley T.M."/>
        </authorList>
    </citation>
    <scope>NUCLEOTIDE SEQUENCE</scope>
    <source>
        <strain evidence="2">BLF_Eptnil</strain>
        <tissue evidence="2">Kidney</tissue>
    </source>
</reference>
<evidence type="ECO:0000313" key="2">
    <source>
        <dbReference type="EMBL" id="KAK1347071.1"/>
    </source>
</evidence>
<dbReference type="PANTHER" id="PTHR15177">
    <property type="entry name" value="G-PROTEIN COUPLED RECEPTOR 143"/>
    <property type="match status" value="1"/>
</dbReference>
<dbReference type="GO" id="GO:0072545">
    <property type="term" value="F:L-tyrosine binding"/>
    <property type="evidence" value="ECO:0007669"/>
    <property type="project" value="InterPro"/>
</dbReference>
<sequence length="453" mass="48788">MASPRLGTFCCPTRDAATQLVLGFQPRAFNALCLGSGALRLALGLLQLLPGRRPAAPAGSPPSAPAPARAPASTRILRAAVACDVLGCLGEGARPQGGPGWGTVRARSPRGDLVGHWVRARGWDLFGSGWCRGPGAVWLGFPDFVQNLPAGNGTDVWPAAFCVGSAVWIQLLYSTCFWWLFCYAVDAYLVIRRSSGLSIILLYHLMAWGLAALLCAEGLLMLYYPSLSRCERGLERAVPHYVSAYLPLLLVLLANPVLFGKTLTAVASLLKGRQGVYTEKERRMGAMIKTRFFKIMLVVVVCWLSNIINESLLFYLEMQPDIKVGALKYVRNAAKTTWFIMGILNPAQGFLLSLAFYGWTGCRLDVQSPRKEIQWEPMTSSAAERACPAHQGPCVPGGSPASRKVARVGGHTSDEALSMLSGGSDASTIEIHIASGSRQANEVEAVPKIQGDL</sequence>
<feature type="transmembrane region" description="Helical" evidence="1">
    <location>
        <begin position="244"/>
        <end position="270"/>
    </location>
</feature>
<dbReference type="Gene3D" id="1.20.1070.10">
    <property type="entry name" value="Rhodopsin 7-helix transmembrane proteins"/>
    <property type="match status" value="1"/>
</dbReference>
<dbReference type="GO" id="GO:0005886">
    <property type="term" value="C:plasma membrane"/>
    <property type="evidence" value="ECO:0007669"/>
    <property type="project" value="TreeGrafter"/>
</dbReference>
<dbReference type="GO" id="GO:0035240">
    <property type="term" value="F:dopamine binding"/>
    <property type="evidence" value="ECO:0007669"/>
    <property type="project" value="InterPro"/>
</dbReference>
<proteinExistence type="predicted"/>
<dbReference type="InterPro" id="IPR001414">
    <property type="entry name" value="GPR143"/>
</dbReference>